<protein>
    <submittedName>
        <fullName evidence="5">Uncharacterized protein</fullName>
    </submittedName>
</protein>
<dbReference type="GeneTree" id="ENSGT00940000154003"/>
<keyword evidence="2" id="KW-0963">Cytoplasm</keyword>
<dbReference type="STRING" id="7757.ENSPMAP00000000389"/>
<proteinExistence type="predicted"/>
<evidence type="ECO:0000256" key="4">
    <source>
        <dbReference type="ARBA" id="ARBA00023212"/>
    </source>
</evidence>
<evidence type="ECO:0000256" key="3">
    <source>
        <dbReference type="ARBA" id="ARBA00023054"/>
    </source>
</evidence>
<accession>S4R5A9</accession>
<keyword evidence="4" id="KW-0206">Cytoskeleton</keyword>
<keyword evidence="3" id="KW-0175">Coiled coil</keyword>
<dbReference type="OMA" id="CPETEMQ"/>
<reference evidence="5" key="2">
    <citation type="submission" date="2025-09" db="UniProtKB">
        <authorList>
            <consortium name="Ensembl"/>
        </authorList>
    </citation>
    <scope>IDENTIFICATION</scope>
</reference>
<dbReference type="InterPro" id="IPR052116">
    <property type="entry name" value="Centro_Cilium_Assembly"/>
</dbReference>
<comment type="subcellular location">
    <subcellularLocation>
        <location evidence="1">Cytoplasm</location>
        <location evidence="1">Cytoskeleton</location>
        <location evidence="1">Microtubule organizing center</location>
        <location evidence="1">Centrosome</location>
    </subcellularLocation>
</comment>
<name>S4R5A9_PETMA</name>
<evidence type="ECO:0000256" key="1">
    <source>
        <dbReference type="ARBA" id="ARBA00004300"/>
    </source>
</evidence>
<dbReference type="HOGENOM" id="CLU_1506852_0_0_1"/>
<reference evidence="5" key="1">
    <citation type="submission" date="2025-08" db="UniProtKB">
        <authorList>
            <consortium name="Ensembl"/>
        </authorList>
    </citation>
    <scope>IDENTIFICATION</scope>
</reference>
<dbReference type="Ensembl" id="ENSPMAT00000000390.1">
    <property type="protein sequence ID" value="ENSPMAP00000000389.1"/>
    <property type="gene ID" value="ENSPMAG00000000352.1"/>
</dbReference>
<dbReference type="GO" id="GO:0005813">
    <property type="term" value="C:centrosome"/>
    <property type="evidence" value="ECO:0007669"/>
    <property type="project" value="UniProtKB-SubCell"/>
</dbReference>
<sequence>TPLMPAELLGLGASSLLCPETEMQKMLMDERMRCEHHKTNYRTLKEEHTRHRLQDESLRTQAELKRVVTDKQSLQERFQLMVTELRGELLDKTREIEELRSQRCRPHQRLELLKAQIQQELELPMRERLRRQEEEAERYRGEFNKLRYEQTVLKSEFEHQRAEHGRVLEEMLLKHQAQV</sequence>
<dbReference type="GO" id="GO:0005814">
    <property type="term" value="C:centriole"/>
    <property type="evidence" value="ECO:0007669"/>
    <property type="project" value="TreeGrafter"/>
</dbReference>
<evidence type="ECO:0000256" key="2">
    <source>
        <dbReference type="ARBA" id="ARBA00022490"/>
    </source>
</evidence>
<dbReference type="AlphaFoldDB" id="S4R5A9"/>
<organism evidence="5">
    <name type="scientific">Petromyzon marinus</name>
    <name type="common">Sea lamprey</name>
    <dbReference type="NCBI Taxonomy" id="7757"/>
    <lineage>
        <taxon>Eukaryota</taxon>
        <taxon>Metazoa</taxon>
        <taxon>Chordata</taxon>
        <taxon>Craniata</taxon>
        <taxon>Vertebrata</taxon>
        <taxon>Cyclostomata</taxon>
        <taxon>Hyperoartia</taxon>
        <taxon>Petromyzontiformes</taxon>
        <taxon>Petromyzontidae</taxon>
        <taxon>Petromyzon</taxon>
    </lineage>
</organism>
<dbReference type="GO" id="GO:0097539">
    <property type="term" value="C:ciliary transition fiber"/>
    <property type="evidence" value="ECO:0007669"/>
    <property type="project" value="TreeGrafter"/>
</dbReference>
<dbReference type="GO" id="GO:0005794">
    <property type="term" value="C:Golgi apparatus"/>
    <property type="evidence" value="ECO:0007669"/>
    <property type="project" value="TreeGrafter"/>
</dbReference>
<dbReference type="GO" id="GO:0060271">
    <property type="term" value="P:cilium assembly"/>
    <property type="evidence" value="ECO:0007669"/>
    <property type="project" value="TreeGrafter"/>
</dbReference>
<dbReference type="PANTHER" id="PTHR23170:SF2">
    <property type="entry name" value="CENTROSOMAL PROTEIN OF 83 KDA"/>
    <property type="match status" value="1"/>
</dbReference>
<dbReference type="PANTHER" id="PTHR23170">
    <property type="entry name" value="NY-REN-58 ANTIGEN"/>
    <property type="match status" value="1"/>
</dbReference>
<dbReference type="GO" id="GO:0051660">
    <property type="term" value="P:establishment of centrosome localization"/>
    <property type="evidence" value="ECO:0007669"/>
    <property type="project" value="TreeGrafter"/>
</dbReference>
<evidence type="ECO:0000313" key="5">
    <source>
        <dbReference type="Ensembl" id="ENSPMAP00000000389.1"/>
    </source>
</evidence>